<dbReference type="InterPro" id="IPR024933">
    <property type="entry name" value="TFP11"/>
</dbReference>
<reference evidence="11" key="1">
    <citation type="submission" date="2019-05" db="EMBL/GenBank/DDBJ databases">
        <title>Annotation for the trematode Fasciolopsis buski.</title>
        <authorList>
            <person name="Choi Y.-J."/>
        </authorList>
    </citation>
    <scope>NUCLEOTIDE SEQUENCE</scope>
    <source>
        <strain evidence="11">HT</strain>
        <tissue evidence="11">Whole worm</tissue>
    </source>
</reference>
<evidence type="ECO:0000256" key="1">
    <source>
        <dbReference type="ARBA" id="ARBA00004123"/>
    </source>
</evidence>
<gene>
    <name evidence="11" type="ORF">FBUS_01332</name>
</gene>
<sequence length="859" mass="95911">MGSSPEMERFGVSDADYEYMMDPLSRRHKQSRKQRIYGIFASDDSGSEEERSGFGGRDTAFKRKGANYSAPITFVSGGVKVQEKDTDRKASVADPDVPISDEEDDRRFAHGSDSDSSASESKHHSYQPKKQPRMAVGAGRRAAVAAASAKSNVTGFGAWERHTKGIGMKLLEQMGYQPGKGLGSEGQGITTPVQATQRVGKVAVGYFGSESAPAPCRGNETPRPQEATTERESGPRYKKKTAKSNRPLFDYKTADEIVASLSPANPAAAVRRHGLFLENSEMSKVKVIDMTSKEQRVYSGYEAALSRTVRNSHLPDEAGGEVGPDAEGQRLAKRREGQLFDCVALRHNLSLIVQSCEDEIRKADRISRFEEDRAVALEHEIEKLQEVVKNESAETKRLKTALDLIEKFEAEVANADGELNPDEIAAWVTRIRQDCSDLPEMPVLMAAIVRPMLDRSVGKWKPLLDPSFCFPLLSKWHGFFQNTSAFDVVLQTSWLDSLRRTIVNDWDPRDCEPLLEVLEVWKPLLPDELLERRILDQLILPKLQEAVSSWNPLTDTIPIHTWLHPWLPWFGGAERLSAVHEIVLQKLGLCLNNWHPSDGSAHSVLLPWRSVVSVAAMSAFLNRHVLPKLSLALQQFRLNPASQNMDAWNWVMRWADLLGPAVVVNLLEQHFWSRWLTVLSNWLIQAVEARQRGDQAGAAQIYQEVGRWYAGWKGQLPPECMEFASVKSALTKALSMMERSMRGLPPEESKPVPSVVAAGPTNASRYPSPAARPIPVSSFAAAPLVAPPPITLRKQVEQVAAQRGLIFHPIPNRMFEGQQVYRLESLHVFFDRNVSFVHNPVDGEWHPISFAELLSKAQY</sequence>
<evidence type="ECO:0000256" key="4">
    <source>
        <dbReference type="ARBA" id="ARBA00022728"/>
    </source>
</evidence>
<keyword evidence="8" id="KW-0175">Coiled coil</keyword>
<evidence type="ECO:0000256" key="9">
    <source>
        <dbReference type="SAM" id="MobiDB-lite"/>
    </source>
</evidence>
<keyword evidence="5 7" id="KW-0508">mRNA splicing</keyword>
<feature type="compositionally biased region" description="Low complexity" evidence="9">
    <location>
        <begin position="135"/>
        <end position="147"/>
    </location>
</feature>
<dbReference type="Proteomes" id="UP000728185">
    <property type="component" value="Unassembled WGS sequence"/>
</dbReference>
<feature type="region of interest" description="Disordered" evidence="9">
    <location>
        <begin position="38"/>
        <end position="62"/>
    </location>
</feature>
<dbReference type="PROSITE" id="PS50174">
    <property type="entry name" value="G_PATCH"/>
    <property type="match status" value="1"/>
</dbReference>
<dbReference type="Pfam" id="PF07842">
    <property type="entry name" value="GCFC"/>
    <property type="match status" value="1"/>
</dbReference>
<evidence type="ECO:0000256" key="3">
    <source>
        <dbReference type="ARBA" id="ARBA00022664"/>
    </source>
</evidence>
<evidence type="ECO:0000256" key="2">
    <source>
        <dbReference type="ARBA" id="ARBA00010900"/>
    </source>
</evidence>
<dbReference type="OrthoDB" id="4822at2759"/>
<evidence type="ECO:0000259" key="10">
    <source>
        <dbReference type="PROSITE" id="PS50174"/>
    </source>
</evidence>
<evidence type="ECO:0000256" key="8">
    <source>
        <dbReference type="SAM" id="Coils"/>
    </source>
</evidence>
<evidence type="ECO:0000313" key="11">
    <source>
        <dbReference type="EMBL" id="KAA0187958.1"/>
    </source>
</evidence>
<feature type="domain" description="G-patch" evidence="10">
    <location>
        <begin position="163"/>
        <end position="209"/>
    </location>
</feature>
<feature type="region of interest" description="Disordered" evidence="9">
    <location>
        <begin position="78"/>
        <end position="152"/>
    </location>
</feature>
<dbReference type="GO" id="GO:0000390">
    <property type="term" value="P:spliceosomal complex disassembly"/>
    <property type="evidence" value="ECO:0007669"/>
    <property type="project" value="InterPro"/>
</dbReference>
<evidence type="ECO:0000313" key="12">
    <source>
        <dbReference type="Proteomes" id="UP000728185"/>
    </source>
</evidence>
<dbReference type="Pfam" id="PF01585">
    <property type="entry name" value="G-patch"/>
    <property type="match status" value="1"/>
</dbReference>
<protein>
    <submittedName>
        <fullName evidence="11">Tuftelin-interacting protein 11</fullName>
    </submittedName>
</protein>
<evidence type="ECO:0000256" key="7">
    <source>
        <dbReference type="PIRNR" id="PIRNR017706"/>
    </source>
</evidence>
<dbReference type="Pfam" id="PF12457">
    <property type="entry name" value="TIP_N"/>
    <property type="match status" value="1"/>
</dbReference>
<proteinExistence type="inferred from homology"/>
<dbReference type="GO" id="GO:0071008">
    <property type="term" value="C:U2-type post-mRNA release spliceosomal complex"/>
    <property type="evidence" value="ECO:0007669"/>
    <property type="project" value="TreeGrafter"/>
</dbReference>
<dbReference type="InterPro" id="IPR022783">
    <property type="entry name" value="GCFC_dom"/>
</dbReference>
<evidence type="ECO:0000256" key="5">
    <source>
        <dbReference type="ARBA" id="ARBA00023187"/>
    </source>
</evidence>
<dbReference type="InterPro" id="IPR045211">
    <property type="entry name" value="TFP11/STIP/Ntr1"/>
</dbReference>
<dbReference type="SMART" id="SM00443">
    <property type="entry name" value="G_patch"/>
    <property type="match status" value="1"/>
</dbReference>
<name>A0A8E0RMZ7_9TREM</name>
<dbReference type="AlphaFoldDB" id="A0A8E0RMZ7"/>
<dbReference type="PANTHER" id="PTHR23329:SF1">
    <property type="entry name" value="TUFTELIN-INTERACTING PROTEIN 11"/>
    <property type="match status" value="1"/>
</dbReference>
<feature type="compositionally biased region" description="Basic and acidic residues" evidence="9">
    <location>
        <begin position="81"/>
        <end position="91"/>
    </location>
</feature>
<dbReference type="EMBL" id="LUCM01008745">
    <property type="protein sequence ID" value="KAA0187958.1"/>
    <property type="molecule type" value="Genomic_DNA"/>
</dbReference>
<dbReference type="GO" id="GO:0003676">
    <property type="term" value="F:nucleic acid binding"/>
    <property type="evidence" value="ECO:0007669"/>
    <property type="project" value="InterPro"/>
</dbReference>
<comment type="caution">
    <text evidence="11">The sequence shown here is derived from an EMBL/GenBank/DDBJ whole genome shotgun (WGS) entry which is preliminary data.</text>
</comment>
<organism evidence="11 12">
    <name type="scientific">Fasciolopsis buskii</name>
    <dbReference type="NCBI Taxonomy" id="27845"/>
    <lineage>
        <taxon>Eukaryota</taxon>
        <taxon>Metazoa</taxon>
        <taxon>Spiralia</taxon>
        <taxon>Lophotrochozoa</taxon>
        <taxon>Platyhelminthes</taxon>
        <taxon>Trematoda</taxon>
        <taxon>Digenea</taxon>
        <taxon>Plagiorchiida</taxon>
        <taxon>Echinostomata</taxon>
        <taxon>Echinostomatoidea</taxon>
        <taxon>Fasciolidae</taxon>
        <taxon>Fasciolopsis</taxon>
    </lineage>
</organism>
<feature type="coiled-coil region" evidence="8">
    <location>
        <begin position="367"/>
        <end position="418"/>
    </location>
</feature>
<feature type="region of interest" description="Disordered" evidence="9">
    <location>
        <begin position="210"/>
        <end position="245"/>
    </location>
</feature>
<comment type="subcellular location">
    <subcellularLocation>
        <location evidence="1 7">Nucleus</location>
    </subcellularLocation>
</comment>
<evidence type="ECO:0000256" key="6">
    <source>
        <dbReference type="ARBA" id="ARBA00023242"/>
    </source>
</evidence>
<keyword evidence="6 7" id="KW-0539">Nucleus</keyword>
<keyword evidence="3 7" id="KW-0507">mRNA processing</keyword>
<comment type="similarity">
    <text evidence="2 7">Belongs to the TFP11/STIP family.</text>
</comment>
<dbReference type="PANTHER" id="PTHR23329">
    <property type="entry name" value="TUFTELIN-INTERACTING PROTEIN 11-RELATED"/>
    <property type="match status" value="1"/>
</dbReference>
<dbReference type="InterPro" id="IPR000467">
    <property type="entry name" value="G_patch_dom"/>
</dbReference>
<dbReference type="InterPro" id="IPR022159">
    <property type="entry name" value="STIP/TFIP11_N"/>
</dbReference>
<keyword evidence="12" id="KW-1185">Reference proteome</keyword>
<accession>A0A8E0RMZ7</accession>
<keyword evidence="4 7" id="KW-0747">Spliceosome</keyword>
<dbReference type="PIRSF" id="PIRSF017706">
    <property type="entry name" value="TFIP11"/>
    <property type="match status" value="1"/>
</dbReference>